<evidence type="ECO:0000313" key="3">
    <source>
        <dbReference type="EMBL" id="RHD49374.1"/>
    </source>
</evidence>
<dbReference type="Proteomes" id="UP000284361">
    <property type="component" value="Unassembled WGS sequence"/>
</dbReference>
<feature type="signal peptide" evidence="1">
    <location>
        <begin position="1"/>
        <end position="19"/>
    </location>
</feature>
<organism evidence="4 5">
    <name type="scientific">Phocaeicola plebeius</name>
    <dbReference type="NCBI Taxonomy" id="310297"/>
    <lineage>
        <taxon>Bacteria</taxon>
        <taxon>Pseudomonadati</taxon>
        <taxon>Bacteroidota</taxon>
        <taxon>Bacteroidia</taxon>
        <taxon>Bacteroidales</taxon>
        <taxon>Bacteroidaceae</taxon>
        <taxon>Phocaeicola</taxon>
    </lineage>
</organism>
<dbReference type="PANTHER" id="PTHR32060">
    <property type="entry name" value="TAIL-SPECIFIC PROTEASE"/>
    <property type="match status" value="1"/>
</dbReference>
<evidence type="ECO:0000259" key="2">
    <source>
        <dbReference type="SMART" id="SM00245"/>
    </source>
</evidence>
<dbReference type="GO" id="GO:0030288">
    <property type="term" value="C:outer membrane-bounded periplasmic space"/>
    <property type="evidence" value="ECO:0007669"/>
    <property type="project" value="TreeGrafter"/>
</dbReference>
<dbReference type="SUPFAM" id="SSF52096">
    <property type="entry name" value="ClpP/crotonase"/>
    <property type="match status" value="1"/>
</dbReference>
<evidence type="ECO:0000313" key="4">
    <source>
        <dbReference type="EMBL" id="RHF90414.1"/>
    </source>
</evidence>
<accession>A0A414RBK4</accession>
<dbReference type="InterPro" id="IPR029045">
    <property type="entry name" value="ClpP/crotonase-like_dom_sf"/>
</dbReference>
<name>A0A414RBK4_9BACT</name>
<dbReference type="SMART" id="SM00245">
    <property type="entry name" value="TSPc"/>
    <property type="match status" value="1"/>
</dbReference>
<feature type="domain" description="Tail specific protease" evidence="2">
    <location>
        <begin position="208"/>
        <end position="410"/>
    </location>
</feature>
<sequence length="434" mass="49035">MKKIFILLFVCLFINKSFAYGETGKAELNAPTKAYILSRFCTEVKYNFAFYDKLNFNWDSLCVASIPSLTATSSDEDFLKGMQLLCNQLHDGHTYIFPMNNPKNQADWIRPFPMKTKRIGDRVFVTDVYSSNLQQSGVHPGCEIIEIDGENVLDYGNKHIRPHLASSTPQWAKYKPFAEFELTKDKGSKSSKILFKNKKGKEFTVESNRNLSWDLKKDTPSMSFKVKEDNIGLLTVGSFQNSDFNRTYFDELYDEILKTDALIIDIRNNSGGNSSHADYLISHFIHLPIPQGTWSSPMYIAAHASWNYPREWYMQTPDPILPMDEKEIYQKPIVLLVNATTFSSAENFCVLFKGAKRGKIIGTPTGGSTGNPIFIDLGFGLGCCICTKHELDTDGNEFIGIGIQPDIVAEEDINTFLNNGDSVIEKALDFLRSK</sequence>
<feature type="chain" id="PRO_5033818319" evidence="1">
    <location>
        <begin position="20"/>
        <end position="434"/>
    </location>
</feature>
<evidence type="ECO:0000313" key="6">
    <source>
        <dbReference type="Proteomes" id="UP000284361"/>
    </source>
</evidence>
<dbReference type="Pfam" id="PF03572">
    <property type="entry name" value="Peptidase_S41"/>
    <property type="match status" value="1"/>
</dbReference>
<dbReference type="PANTHER" id="PTHR32060:SF30">
    <property type="entry name" value="CARBOXY-TERMINAL PROCESSING PROTEASE CTPA"/>
    <property type="match status" value="1"/>
</dbReference>
<dbReference type="GO" id="GO:0007165">
    <property type="term" value="P:signal transduction"/>
    <property type="evidence" value="ECO:0007669"/>
    <property type="project" value="TreeGrafter"/>
</dbReference>
<dbReference type="Gene3D" id="3.30.750.44">
    <property type="match status" value="1"/>
</dbReference>
<dbReference type="InterPro" id="IPR005151">
    <property type="entry name" value="Tail-specific_protease"/>
</dbReference>
<dbReference type="EMBL" id="QSJG01000039">
    <property type="protein sequence ID" value="RHD49374.1"/>
    <property type="molecule type" value="Genomic_DNA"/>
</dbReference>
<proteinExistence type="predicted"/>
<protein>
    <submittedName>
        <fullName evidence="4">Peptidase S41</fullName>
    </submittedName>
</protein>
<dbReference type="EMBL" id="QRHQ01000016">
    <property type="protein sequence ID" value="RHF90414.1"/>
    <property type="molecule type" value="Genomic_DNA"/>
</dbReference>
<reference evidence="5 6" key="1">
    <citation type="submission" date="2018-08" db="EMBL/GenBank/DDBJ databases">
        <title>A genome reference for cultivated species of the human gut microbiota.</title>
        <authorList>
            <person name="Zou Y."/>
            <person name="Xue W."/>
            <person name="Luo G."/>
        </authorList>
    </citation>
    <scope>NUCLEOTIDE SEQUENCE [LARGE SCALE GENOMIC DNA]</scope>
    <source>
        <strain evidence="4 5">AM23-23</strain>
        <strain evidence="3 6">AM31-10</strain>
    </source>
</reference>
<dbReference type="AlphaFoldDB" id="A0A414RBK4"/>
<dbReference type="GO" id="GO:0004175">
    <property type="term" value="F:endopeptidase activity"/>
    <property type="evidence" value="ECO:0007669"/>
    <property type="project" value="TreeGrafter"/>
</dbReference>
<comment type="caution">
    <text evidence="4">The sequence shown here is derived from an EMBL/GenBank/DDBJ whole genome shotgun (WGS) entry which is preliminary data.</text>
</comment>
<evidence type="ECO:0000256" key="1">
    <source>
        <dbReference type="SAM" id="SignalP"/>
    </source>
</evidence>
<keyword evidence="1" id="KW-0732">Signal</keyword>
<dbReference type="GO" id="GO:0008236">
    <property type="term" value="F:serine-type peptidase activity"/>
    <property type="evidence" value="ECO:0007669"/>
    <property type="project" value="InterPro"/>
</dbReference>
<dbReference type="Proteomes" id="UP000283485">
    <property type="component" value="Unassembled WGS sequence"/>
</dbReference>
<dbReference type="GO" id="GO:0006508">
    <property type="term" value="P:proteolysis"/>
    <property type="evidence" value="ECO:0007669"/>
    <property type="project" value="InterPro"/>
</dbReference>
<evidence type="ECO:0000313" key="5">
    <source>
        <dbReference type="Proteomes" id="UP000283485"/>
    </source>
</evidence>
<gene>
    <name evidence="4" type="ORF">DW653_09555</name>
    <name evidence="3" type="ORF">DW789_13925</name>
</gene>
<dbReference type="Gene3D" id="3.90.226.10">
    <property type="entry name" value="2-enoyl-CoA Hydratase, Chain A, domain 1"/>
    <property type="match status" value="1"/>
</dbReference>
<dbReference type="RefSeq" id="WP_118166022.1">
    <property type="nucleotide sequence ID" value="NZ_CATWOP010000068.1"/>
</dbReference>